<dbReference type="PIRSF" id="PIRSF017082">
    <property type="entry name" value="YflP"/>
    <property type="match status" value="1"/>
</dbReference>
<sequence length="321" mass="33407">MVSRRGLAALAVGMAAPAVLRAQAAWPGDRPIEAIVPYPPGGGVDIMTRLMMPLVAAQVGGRSVVTNRAGAGGQLGFEAIYNAAPDGYTIGSVTAPVLQAIPIERAVRYRPLEFSFLANVVEDANAFLVAGASPLRSLADVAAAAKARPGTLNYGTTGVGSDDHIAMLAFEAEGKLPPMTHVPFAGAAPAMQALLGRHVDLVVGNASDGLGLTKEGQVRTLGQASPARWAALPEVPTFREQGFDVVATASRGFVGPPGLPAPILARLEAAFAAVLADSAFLREAERLALPLRPLIGPAYRGMVAEMDASLQSLWHQRPWRD</sequence>
<protein>
    <submittedName>
        <fullName evidence="3">Tripartite tricarboxylate transporter substrate binding protein</fullName>
    </submittedName>
</protein>
<dbReference type="SUPFAM" id="SSF53850">
    <property type="entry name" value="Periplasmic binding protein-like II"/>
    <property type="match status" value="1"/>
</dbReference>
<evidence type="ECO:0000256" key="2">
    <source>
        <dbReference type="SAM" id="SignalP"/>
    </source>
</evidence>
<dbReference type="CDD" id="cd07012">
    <property type="entry name" value="PBP2_Bug_TTT"/>
    <property type="match status" value="1"/>
</dbReference>
<feature type="signal peptide" evidence="2">
    <location>
        <begin position="1"/>
        <end position="24"/>
    </location>
</feature>
<accession>A0ABT8ABV0</accession>
<dbReference type="InterPro" id="IPR005064">
    <property type="entry name" value="BUG"/>
</dbReference>
<evidence type="ECO:0000313" key="4">
    <source>
        <dbReference type="Proteomes" id="UP001529369"/>
    </source>
</evidence>
<dbReference type="Pfam" id="PF03401">
    <property type="entry name" value="TctC"/>
    <property type="match status" value="1"/>
</dbReference>
<dbReference type="Gene3D" id="3.40.190.10">
    <property type="entry name" value="Periplasmic binding protein-like II"/>
    <property type="match status" value="1"/>
</dbReference>
<evidence type="ECO:0000313" key="3">
    <source>
        <dbReference type="EMBL" id="MDN3567287.1"/>
    </source>
</evidence>
<name>A0ABT8ABV0_9PROT</name>
<organism evidence="3 4">
    <name type="scientific">Paeniroseomonas aquatica</name>
    <dbReference type="NCBI Taxonomy" id="373043"/>
    <lineage>
        <taxon>Bacteria</taxon>
        <taxon>Pseudomonadati</taxon>
        <taxon>Pseudomonadota</taxon>
        <taxon>Alphaproteobacteria</taxon>
        <taxon>Acetobacterales</taxon>
        <taxon>Acetobacteraceae</taxon>
        <taxon>Paeniroseomonas</taxon>
    </lineage>
</organism>
<evidence type="ECO:0000256" key="1">
    <source>
        <dbReference type="ARBA" id="ARBA00006987"/>
    </source>
</evidence>
<dbReference type="PANTHER" id="PTHR42928:SF5">
    <property type="entry name" value="BLR1237 PROTEIN"/>
    <property type="match status" value="1"/>
</dbReference>
<keyword evidence="2" id="KW-0732">Signal</keyword>
<dbReference type="Proteomes" id="UP001529369">
    <property type="component" value="Unassembled WGS sequence"/>
</dbReference>
<dbReference type="EMBL" id="JAUFPN010000191">
    <property type="protein sequence ID" value="MDN3567287.1"/>
    <property type="molecule type" value="Genomic_DNA"/>
</dbReference>
<feature type="chain" id="PRO_5045645019" evidence="2">
    <location>
        <begin position="25"/>
        <end position="321"/>
    </location>
</feature>
<reference evidence="4" key="1">
    <citation type="journal article" date="2019" name="Int. J. Syst. Evol. Microbiol.">
        <title>The Global Catalogue of Microorganisms (GCM) 10K type strain sequencing project: providing services to taxonomists for standard genome sequencing and annotation.</title>
        <authorList>
            <consortium name="The Broad Institute Genomics Platform"/>
            <consortium name="The Broad Institute Genome Sequencing Center for Infectious Disease"/>
            <person name="Wu L."/>
            <person name="Ma J."/>
        </authorList>
    </citation>
    <scope>NUCLEOTIDE SEQUENCE [LARGE SCALE GENOMIC DNA]</scope>
    <source>
        <strain evidence="4">CECT 7131</strain>
    </source>
</reference>
<dbReference type="Gene3D" id="3.40.190.150">
    <property type="entry name" value="Bordetella uptake gene, domain 1"/>
    <property type="match status" value="1"/>
</dbReference>
<keyword evidence="4" id="KW-1185">Reference proteome</keyword>
<dbReference type="PANTHER" id="PTHR42928">
    <property type="entry name" value="TRICARBOXYLATE-BINDING PROTEIN"/>
    <property type="match status" value="1"/>
</dbReference>
<comment type="caution">
    <text evidence="3">The sequence shown here is derived from an EMBL/GenBank/DDBJ whole genome shotgun (WGS) entry which is preliminary data.</text>
</comment>
<proteinExistence type="inferred from homology"/>
<gene>
    <name evidence="3" type="ORF">QWZ14_23150</name>
</gene>
<dbReference type="InterPro" id="IPR042100">
    <property type="entry name" value="Bug_dom1"/>
</dbReference>
<dbReference type="RefSeq" id="WP_290319308.1">
    <property type="nucleotide sequence ID" value="NZ_JAUFPN010000191.1"/>
</dbReference>
<comment type="similarity">
    <text evidence="1">Belongs to the UPF0065 (bug) family.</text>
</comment>